<dbReference type="AlphaFoldDB" id="A0A0F9I1Y1"/>
<name>A0A0F9I1Y1_9ZZZZ</name>
<organism evidence="2">
    <name type="scientific">marine sediment metagenome</name>
    <dbReference type="NCBI Taxonomy" id="412755"/>
    <lineage>
        <taxon>unclassified sequences</taxon>
        <taxon>metagenomes</taxon>
        <taxon>ecological metagenomes</taxon>
    </lineage>
</organism>
<feature type="transmembrane region" description="Helical" evidence="1">
    <location>
        <begin position="35"/>
        <end position="56"/>
    </location>
</feature>
<comment type="caution">
    <text evidence="2">The sequence shown here is derived from an EMBL/GenBank/DDBJ whole genome shotgun (WGS) entry which is preliminary data.</text>
</comment>
<keyword evidence="1" id="KW-0812">Transmembrane</keyword>
<proteinExistence type="predicted"/>
<protein>
    <submittedName>
        <fullName evidence="2">Uncharacterized protein</fullName>
    </submittedName>
</protein>
<evidence type="ECO:0000256" key="1">
    <source>
        <dbReference type="SAM" id="Phobius"/>
    </source>
</evidence>
<feature type="transmembrane region" description="Helical" evidence="1">
    <location>
        <begin position="77"/>
        <end position="98"/>
    </location>
</feature>
<keyword evidence="1" id="KW-0472">Membrane</keyword>
<sequence>MMEVVRSSWHFRVYRTWRLYWHGCEPRGTVNLCPYMRAVLLWAPLTILILPFRVPIARAVTLGVLIAAPLHIPYGEAAIVVATIYLMLVAVALVALVIGPFLEFGIVMPVEAAAGTSFWKLLRARGVAVHDRVCPELRVL</sequence>
<accession>A0A0F9I1Y1</accession>
<evidence type="ECO:0000313" key="2">
    <source>
        <dbReference type="EMBL" id="KKL81372.1"/>
    </source>
</evidence>
<dbReference type="EMBL" id="LAZR01022581">
    <property type="protein sequence ID" value="KKL81372.1"/>
    <property type="molecule type" value="Genomic_DNA"/>
</dbReference>
<gene>
    <name evidence="2" type="ORF">LCGC14_1995400</name>
</gene>
<reference evidence="2" key="1">
    <citation type="journal article" date="2015" name="Nature">
        <title>Complex archaea that bridge the gap between prokaryotes and eukaryotes.</title>
        <authorList>
            <person name="Spang A."/>
            <person name="Saw J.H."/>
            <person name="Jorgensen S.L."/>
            <person name="Zaremba-Niedzwiedzka K."/>
            <person name="Martijn J."/>
            <person name="Lind A.E."/>
            <person name="van Eijk R."/>
            <person name="Schleper C."/>
            <person name="Guy L."/>
            <person name="Ettema T.J."/>
        </authorList>
    </citation>
    <scope>NUCLEOTIDE SEQUENCE</scope>
</reference>
<keyword evidence="1" id="KW-1133">Transmembrane helix</keyword>